<dbReference type="PANTHER" id="PTHR45947">
    <property type="entry name" value="SULFOQUINOVOSYL TRANSFERASE SQD2"/>
    <property type="match status" value="1"/>
</dbReference>
<dbReference type="InterPro" id="IPR028098">
    <property type="entry name" value="Glyco_trans_4-like_N"/>
</dbReference>
<dbReference type="InterPro" id="IPR001296">
    <property type="entry name" value="Glyco_trans_1"/>
</dbReference>
<dbReference type="EC" id="2.4.1.250" evidence="3"/>
<sequence>MKKIKVVMLGPYLYKVGGVAMHIKKITKYLSFREDIEMHLITIGNKNEKTKIGNLNIHMIKKSLPYPFSIPSLVWFLKHKIIELNPDIVHAQGSFAPYSTAAALVRNKYPTILTMHGISAKELKFHRGINFIFILFIHKPNEKFVVAKIPDIVVVTPYVKDLLCRHNDTKSNIYVISNGVDNEYFEIREAENPNTLLFVGPISPRKGLLDLVKAMKIIIERIQDVKLNIVGSIESKKYFDILNEYVKTNKLKGNVNFAGYLSEAELKQKYGATTLFVLPSYEESQGIVLLEAMACGKPVVASNVGGIPFVVEEGKTGLLFESGNVEDLADKIMTILKNEELREKMGEAGRERAKEFTWDKIAERTVEVYKEILKGK</sequence>
<dbReference type="SUPFAM" id="SSF53756">
    <property type="entry name" value="UDP-Glycosyltransferase/glycogen phosphorylase"/>
    <property type="match status" value="1"/>
</dbReference>
<dbReference type="Pfam" id="PF00534">
    <property type="entry name" value="Glycos_transf_1"/>
    <property type="match status" value="1"/>
</dbReference>
<dbReference type="CDD" id="cd03801">
    <property type="entry name" value="GT4_PimA-like"/>
    <property type="match status" value="1"/>
</dbReference>
<dbReference type="AlphaFoldDB" id="A0A7G9Z2J8"/>
<name>A0A7G9Z2J8_9EURY</name>
<evidence type="ECO:0000259" key="1">
    <source>
        <dbReference type="Pfam" id="PF00534"/>
    </source>
</evidence>
<feature type="domain" description="Glycosyltransferase subfamily 4-like N-terminal" evidence="2">
    <location>
        <begin position="16"/>
        <end position="183"/>
    </location>
</feature>
<protein>
    <submittedName>
        <fullName evidence="3">D-inositol-3-phosphate glycosyltransferase</fullName>
        <ecNumber evidence="3">2.4.1.250</ecNumber>
    </submittedName>
</protein>
<accession>A0A7G9Z2J8</accession>
<gene>
    <name evidence="3" type="primary">mshA_1</name>
    <name evidence="3" type="ORF">ILIMKHIM_00011</name>
</gene>
<reference evidence="3" key="1">
    <citation type="submission" date="2020-06" db="EMBL/GenBank/DDBJ databases">
        <title>Unique genomic features of the anaerobic methanotrophic archaea.</title>
        <authorList>
            <person name="Chadwick G.L."/>
            <person name="Skennerton C.T."/>
            <person name="Laso-Perez R."/>
            <person name="Leu A.O."/>
            <person name="Speth D.R."/>
            <person name="Yu H."/>
            <person name="Morgan-Lang C."/>
            <person name="Hatzenpichler R."/>
            <person name="Goudeau D."/>
            <person name="Malmstrom R."/>
            <person name="Brazelton W.J."/>
            <person name="Woyke T."/>
            <person name="Hallam S.J."/>
            <person name="Tyson G.W."/>
            <person name="Wegener G."/>
            <person name="Boetius A."/>
            <person name="Orphan V."/>
        </authorList>
    </citation>
    <scope>NUCLEOTIDE SEQUENCE</scope>
</reference>
<dbReference type="PANTHER" id="PTHR45947:SF3">
    <property type="entry name" value="SULFOQUINOVOSYL TRANSFERASE SQD2"/>
    <property type="match status" value="1"/>
</dbReference>
<keyword evidence="3" id="KW-0328">Glycosyltransferase</keyword>
<organism evidence="3">
    <name type="scientific">Candidatus Methanophaga sp. ANME-1 ERB7</name>
    <dbReference type="NCBI Taxonomy" id="2759913"/>
    <lineage>
        <taxon>Archaea</taxon>
        <taxon>Methanobacteriati</taxon>
        <taxon>Methanobacteriota</taxon>
        <taxon>Stenosarchaea group</taxon>
        <taxon>Methanomicrobia</taxon>
        <taxon>Candidatus Methanophagales</taxon>
        <taxon>Candidatus Methanophagaceae</taxon>
        <taxon>Candidatus Methanophaga</taxon>
    </lineage>
</organism>
<keyword evidence="3" id="KW-0808">Transferase</keyword>
<dbReference type="GO" id="GO:0102710">
    <property type="term" value="F:D-inositol-3-phosphate glycosyltransferase activity"/>
    <property type="evidence" value="ECO:0007669"/>
    <property type="project" value="UniProtKB-EC"/>
</dbReference>
<dbReference type="InterPro" id="IPR050194">
    <property type="entry name" value="Glycosyltransferase_grp1"/>
</dbReference>
<evidence type="ECO:0000313" key="3">
    <source>
        <dbReference type="EMBL" id="QNO54482.1"/>
    </source>
</evidence>
<dbReference type="Pfam" id="PF13439">
    <property type="entry name" value="Glyco_transf_4"/>
    <property type="match status" value="1"/>
</dbReference>
<dbReference type="EMBL" id="MT631582">
    <property type="protein sequence ID" value="QNO54482.1"/>
    <property type="molecule type" value="Genomic_DNA"/>
</dbReference>
<proteinExistence type="predicted"/>
<dbReference type="Gene3D" id="3.40.50.2000">
    <property type="entry name" value="Glycogen Phosphorylase B"/>
    <property type="match status" value="2"/>
</dbReference>
<evidence type="ECO:0000259" key="2">
    <source>
        <dbReference type="Pfam" id="PF13439"/>
    </source>
</evidence>
<feature type="domain" description="Glycosyl transferase family 1" evidence="1">
    <location>
        <begin position="185"/>
        <end position="352"/>
    </location>
</feature>